<proteinExistence type="predicted"/>
<dbReference type="Proteomes" id="UP000366872">
    <property type="component" value="Unassembled WGS sequence"/>
</dbReference>
<evidence type="ECO:0000259" key="1">
    <source>
        <dbReference type="Pfam" id="PF13808"/>
    </source>
</evidence>
<reference evidence="2 3" key="1">
    <citation type="submission" date="2019-04" db="EMBL/GenBank/DDBJ databases">
        <authorList>
            <person name="Van Vliet M D."/>
        </authorList>
    </citation>
    <scope>NUCLEOTIDE SEQUENCE [LARGE SCALE GENOMIC DNA]</scope>
    <source>
        <strain evidence="2 3">F1</strain>
    </source>
</reference>
<dbReference type="AlphaFoldDB" id="A0A6C2U0J5"/>
<dbReference type="InterPro" id="IPR032806">
    <property type="entry name" value="YbfD_N"/>
</dbReference>
<protein>
    <recommendedName>
        <fullName evidence="1">H repeat-associated protein N-terminal domain-containing protein</fullName>
    </recommendedName>
</protein>
<accession>A0A6C2U0J5</accession>
<evidence type="ECO:0000313" key="2">
    <source>
        <dbReference type="EMBL" id="VGO13393.1"/>
    </source>
</evidence>
<name>A0A6C2U0J5_PONDE</name>
<sequence>MKPERKFIPDYDNIYVVAAPPQRFKELAKEHMDGWDDLLFEHEVAYEMGLLVLTNNDWFGALLVRRAETQSLERDHWLGWSTYHQVERSPLVLEVLEYLPRWEACYRPDYGVRALQAAISRMAEMFELHYGYKPLLADCHMDPDGRMPDYFRGAGWILATEGNPEKLSSYWINELVPRASEIMTAKNLDKAYTAGTSRKLTGLLPISEHLLPSLRDAFKAIDDDRATNKKHPQHSILATIFLALLCGFHSVNGIVKFSRRLSVANAQMLGFKVDLNGCAIIPKYHTFYRVLGNLDRLQLSECFVRWVEVHEKELPRSLQFTGRVMRDALITFVKYLGRRHPQ</sequence>
<gene>
    <name evidence="2" type="ORF">PDESU_01950</name>
</gene>
<keyword evidence="3" id="KW-1185">Reference proteome</keyword>
<dbReference type="EMBL" id="CAAHFG010000001">
    <property type="protein sequence ID" value="VGO13393.1"/>
    <property type="molecule type" value="Genomic_DNA"/>
</dbReference>
<evidence type="ECO:0000313" key="3">
    <source>
        <dbReference type="Proteomes" id="UP000366872"/>
    </source>
</evidence>
<feature type="domain" description="H repeat-associated protein N-terminal" evidence="1">
    <location>
        <begin position="216"/>
        <end position="307"/>
    </location>
</feature>
<organism evidence="2 3">
    <name type="scientific">Pontiella desulfatans</name>
    <dbReference type="NCBI Taxonomy" id="2750659"/>
    <lineage>
        <taxon>Bacteria</taxon>
        <taxon>Pseudomonadati</taxon>
        <taxon>Kiritimatiellota</taxon>
        <taxon>Kiritimatiellia</taxon>
        <taxon>Kiritimatiellales</taxon>
        <taxon>Pontiellaceae</taxon>
        <taxon>Pontiella</taxon>
    </lineage>
</organism>
<dbReference type="Pfam" id="PF13808">
    <property type="entry name" value="DDE_Tnp_1_assoc"/>
    <property type="match status" value="1"/>
</dbReference>